<dbReference type="AlphaFoldDB" id="A0A7S2MM39"/>
<feature type="compositionally biased region" description="Pro residues" evidence="3">
    <location>
        <begin position="407"/>
        <end position="423"/>
    </location>
</feature>
<sequence>MPLRSLKKQEVVLIKGLVSAAQHNFKAGVVVREEQEGRIVVQLLLGEEILHIKPSNCLLAHKVEDRVSILLLQIWEFQLELRVARSLLLDVFAENMGICLHIASFWPQREGLMHFSGYNRRVLPESYAVVPFKQTATTTVSTDAQTGKLSDGHDARLCASPASTSIAFRWHTLSPMPTPRIDCASVDLGYGRVLFAGGCGKHPQMCAPHEFLKNATMYDSLTDTWTPLPDMQYRRQGCTGALLGSKVYVIGGEYVNGARSAMNEVFDLQSWSWSVLGADQGADGPNNPLLLRCFAAVAAVRGRVVVVGGNVMPGPIAQVYNPMRPELGWISAKEPALDEYGACGFCLWREHLVLAGGRGDARNVEAFTFSTTAAAAASDAATASAWSANMASYCDRWSDPENLDNPTLPPLPPPPPTPTPPAPSGNWTTLPAMCKPRVGPAICVIHNTLYASGGVDERSSEFTTSVERYEPGPDVPRGAVAGPNSKWVLCENLKMPAALHAHTAHGMPMLWQSDAGAGSSSDASRS</sequence>
<evidence type="ECO:0000256" key="2">
    <source>
        <dbReference type="ARBA" id="ARBA00022737"/>
    </source>
</evidence>
<gene>
    <name evidence="4" type="ORF">DSPE1174_LOCUS31929</name>
</gene>
<dbReference type="Gene3D" id="2.120.10.80">
    <property type="entry name" value="Kelch-type beta propeller"/>
    <property type="match status" value="2"/>
</dbReference>
<name>A0A7S2MM39_9STRA</name>
<dbReference type="PANTHER" id="PTHR46344">
    <property type="entry name" value="OS02G0202900 PROTEIN"/>
    <property type="match status" value="1"/>
</dbReference>
<dbReference type="Pfam" id="PF01344">
    <property type="entry name" value="Kelch_1"/>
    <property type="match status" value="2"/>
</dbReference>
<proteinExistence type="predicted"/>
<dbReference type="PANTHER" id="PTHR46344:SF27">
    <property type="entry name" value="KELCH REPEAT SUPERFAMILY PROTEIN"/>
    <property type="match status" value="1"/>
</dbReference>
<dbReference type="InterPro" id="IPR011043">
    <property type="entry name" value="Gal_Oxase/kelch_b-propeller"/>
</dbReference>
<keyword evidence="1" id="KW-0880">Kelch repeat</keyword>
<dbReference type="SUPFAM" id="SSF50965">
    <property type="entry name" value="Galactose oxidase, central domain"/>
    <property type="match status" value="1"/>
</dbReference>
<protein>
    <submittedName>
        <fullName evidence="4">Uncharacterized protein</fullName>
    </submittedName>
</protein>
<accession>A0A7S2MM39</accession>
<dbReference type="EMBL" id="HBGS01061186">
    <property type="protein sequence ID" value="CAD9491221.1"/>
    <property type="molecule type" value="Transcribed_RNA"/>
</dbReference>
<reference evidence="4" key="1">
    <citation type="submission" date="2021-01" db="EMBL/GenBank/DDBJ databases">
        <authorList>
            <person name="Corre E."/>
            <person name="Pelletier E."/>
            <person name="Niang G."/>
            <person name="Scheremetjew M."/>
            <person name="Finn R."/>
            <person name="Kale V."/>
            <person name="Holt S."/>
            <person name="Cochrane G."/>
            <person name="Meng A."/>
            <person name="Brown T."/>
            <person name="Cohen L."/>
        </authorList>
    </citation>
    <scope>NUCLEOTIDE SEQUENCE</scope>
    <source>
        <strain evidence="4">CCMP1381</strain>
    </source>
</reference>
<evidence type="ECO:0000313" key="4">
    <source>
        <dbReference type="EMBL" id="CAD9491221.1"/>
    </source>
</evidence>
<keyword evidence="2" id="KW-0677">Repeat</keyword>
<evidence type="ECO:0000256" key="1">
    <source>
        <dbReference type="ARBA" id="ARBA00022441"/>
    </source>
</evidence>
<organism evidence="4">
    <name type="scientific">Octactis speculum</name>
    <dbReference type="NCBI Taxonomy" id="3111310"/>
    <lineage>
        <taxon>Eukaryota</taxon>
        <taxon>Sar</taxon>
        <taxon>Stramenopiles</taxon>
        <taxon>Ochrophyta</taxon>
        <taxon>Dictyochophyceae</taxon>
        <taxon>Dictyochales</taxon>
        <taxon>Dictyochaceae</taxon>
        <taxon>Octactis</taxon>
    </lineage>
</organism>
<dbReference type="InterPro" id="IPR015915">
    <property type="entry name" value="Kelch-typ_b-propeller"/>
</dbReference>
<evidence type="ECO:0000256" key="3">
    <source>
        <dbReference type="SAM" id="MobiDB-lite"/>
    </source>
</evidence>
<feature type="region of interest" description="Disordered" evidence="3">
    <location>
        <begin position="399"/>
        <end position="426"/>
    </location>
</feature>
<dbReference type="InterPro" id="IPR006652">
    <property type="entry name" value="Kelch_1"/>
</dbReference>